<protein>
    <submittedName>
        <fullName evidence="10">Popeye domain-containing protein 3</fullName>
    </submittedName>
</protein>
<feature type="transmembrane region" description="Helical" evidence="7">
    <location>
        <begin position="70"/>
        <end position="91"/>
    </location>
</feature>
<dbReference type="GeneID" id="108665682"/>
<keyword evidence="4 7" id="KW-1133">Transmembrane helix</keyword>
<dbReference type="GO" id="GO:0030552">
    <property type="term" value="F:cAMP binding"/>
    <property type="evidence" value="ECO:0007669"/>
    <property type="project" value="TreeGrafter"/>
</dbReference>
<dbReference type="GO" id="GO:0042391">
    <property type="term" value="P:regulation of membrane potential"/>
    <property type="evidence" value="ECO:0007669"/>
    <property type="project" value="TreeGrafter"/>
</dbReference>
<evidence type="ECO:0000313" key="9">
    <source>
        <dbReference type="Proteomes" id="UP000694843"/>
    </source>
</evidence>
<evidence type="ECO:0000256" key="6">
    <source>
        <dbReference type="SAM" id="MobiDB-lite"/>
    </source>
</evidence>
<dbReference type="KEGG" id="hazt:108665682"/>
<dbReference type="InterPro" id="IPR018490">
    <property type="entry name" value="cNMP-bd_dom_sf"/>
</dbReference>
<name>A0A8B7N3H3_HYAAZ</name>
<accession>A0A8B7N3H3</accession>
<dbReference type="InterPro" id="IPR006916">
    <property type="entry name" value="POPDC1-3"/>
</dbReference>
<proteinExistence type="inferred from homology"/>
<dbReference type="PANTHER" id="PTHR12101">
    <property type="entry name" value="POPEYE DOMAIN CONTAINING PROTEIN"/>
    <property type="match status" value="1"/>
</dbReference>
<evidence type="ECO:0000256" key="3">
    <source>
        <dbReference type="ARBA" id="ARBA00022692"/>
    </source>
</evidence>
<comment type="subcellular location">
    <subcellularLocation>
        <location evidence="1">Membrane</location>
        <topology evidence="1">Multi-pass membrane protein</topology>
    </subcellularLocation>
</comment>
<feature type="transmembrane region" description="Helical" evidence="7">
    <location>
        <begin position="97"/>
        <end position="117"/>
    </location>
</feature>
<gene>
    <name evidence="10" type="primary">LOC108665682</name>
</gene>
<dbReference type="OrthoDB" id="425611at2759"/>
<evidence type="ECO:0000256" key="7">
    <source>
        <dbReference type="SAM" id="Phobius"/>
    </source>
</evidence>
<feature type="domain" description="POPDC1-3" evidence="8">
    <location>
        <begin position="45"/>
        <end position="271"/>
    </location>
</feature>
<evidence type="ECO:0000313" key="10">
    <source>
        <dbReference type="RefSeq" id="XP_018007948.1"/>
    </source>
</evidence>
<keyword evidence="9" id="KW-1185">Reference proteome</keyword>
<comment type="similarity">
    <text evidence="2">Belongs to the popeye family.</text>
</comment>
<keyword evidence="5 7" id="KW-0472">Membrane</keyword>
<dbReference type="PANTHER" id="PTHR12101:SF30">
    <property type="entry name" value="POPEYE DOMAIN-CONTAINING PROTEIN 3-LIKE PROTEIN"/>
    <property type="match status" value="1"/>
</dbReference>
<dbReference type="InterPro" id="IPR055272">
    <property type="entry name" value="POPDC1-3_dom"/>
</dbReference>
<keyword evidence="3 7" id="KW-0812">Transmembrane</keyword>
<dbReference type="GO" id="GO:0007507">
    <property type="term" value="P:heart development"/>
    <property type="evidence" value="ECO:0007669"/>
    <property type="project" value="TreeGrafter"/>
</dbReference>
<evidence type="ECO:0000256" key="4">
    <source>
        <dbReference type="ARBA" id="ARBA00022989"/>
    </source>
</evidence>
<dbReference type="GO" id="GO:0051146">
    <property type="term" value="P:striated muscle cell differentiation"/>
    <property type="evidence" value="ECO:0007669"/>
    <property type="project" value="TreeGrafter"/>
</dbReference>
<feature type="region of interest" description="Disordered" evidence="6">
    <location>
        <begin position="357"/>
        <end position="376"/>
    </location>
</feature>
<dbReference type="Pfam" id="PF04831">
    <property type="entry name" value="POPDC1-3"/>
    <property type="match status" value="1"/>
</dbReference>
<dbReference type="GO" id="GO:0042383">
    <property type="term" value="C:sarcolemma"/>
    <property type="evidence" value="ECO:0007669"/>
    <property type="project" value="TreeGrafter"/>
</dbReference>
<dbReference type="RefSeq" id="XP_018007948.1">
    <property type="nucleotide sequence ID" value="XM_018152459.2"/>
</dbReference>
<reference evidence="10" key="1">
    <citation type="submission" date="2025-08" db="UniProtKB">
        <authorList>
            <consortium name="RefSeq"/>
        </authorList>
    </citation>
    <scope>IDENTIFICATION</scope>
    <source>
        <tissue evidence="10">Whole organism</tissue>
    </source>
</reference>
<dbReference type="OMA" id="YHSCEIV"/>
<dbReference type="AlphaFoldDB" id="A0A8B7N3H3"/>
<evidence type="ECO:0000256" key="1">
    <source>
        <dbReference type="ARBA" id="ARBA00004141"/>
    </source>
</evidence>
<evidence type="ECO:0000256" key="2">
    <source>
        <dbReference type="ARBA" id="ARBA00007146"/>
    </source>
</evidence>
<dbReference type="Proteomes" id="UP000694843">
    <property type="component" value="Unplaced"/>
</dbReference>
<sequence>MAEKVPELSEFADKFVNDTSIDDNPPHFIMSLMGALPCCGAVPAPQHAMFHAAHAVFLAAYVAPNTRGGLLVMHGLLIAGFLVYGMWAWNIACARDVFSWGFSFTVINLGQTLYVLYQTRPVKTDKELEAVYHTLFRPLNVERLVFKRLVSSECCQVSSLHAGEAYALEGLTRTDRLGLLLSGKVTVSSAGQVLHSVGPMQFLDSPEFESSRAAIDDKFKVSIIAATTSRYLFWKRSSLEHLFLKDQHLTTVLSTLVARDITTKLYCMNEKIVTEKGSHLDIRLPSLTASLNPTLVVVPHTASPSLSPVGTTEVRTQPNWGEGAAQRAGFPTTPVGGGFGAPLGYSNSSAAELLSSDGITAGNGAPPANKMEHPLH</sequence>
<dbReference type="SUPFAM" id="SSF51206">
    <property type="entry name" value="cAMP-binding domain-like"/>
    <property type="match status" value="1"/>
</dbReference>
<evidence type="ECO:0000259" key="8">
    <source>
        <dbReference type="Pfam" id="PF04831"/>
    </source>
</evidence>
<organism evidence="9 10">
    <name type="scientific">Hyalella azteca</name>
    <name type="common">Amphipod</name>
    <dbReference type="NCBI Taxonomy" id="294128"/>
    <lineage>
        <taxon>Eukaryota</taxon>
        <taxon>Metazoa</taxon>
        <taxon>Ecdysozoa</taxon>
        <taxon>Arthropoda</taxon>
        <taxon>Crustacea</taxon>
        <taxon>Multicrustacea</taxon>
        <taxon>Malacostraca</taxon>
        <taxon>Eumalacostraca</taxon>
        <taxon>Peracarida</taxon>
        <taxon>Amphipoda</taxon>
        <taxon>Senticaudata</taxon>
        <taxon>Talitrida</taxon>
        <taxon>Talitroidea</taxon>
        <taxon>Hyalellidae</taxon>
        <taxon>Hyalella</taxon>
    </lineage>
</organism>
<evidence type="ECO:0000256" key="5">
    <source>
        <dbReference type="ARBA" id="ARBA00023136"/>
    </source>
</evidence>